<keyword evidence="1" id="KW-0479">Metal-binding</keyword>
<dbReference type="PROSITE" id="PS50178">
    <property type="entry name" value="ZF_FYVE"/>
    <property type="match status" value="1"/>
</dbReference>
<dbReference type="InterPro" id="IPR000306">
    <property type="entry name" value="Znf_FYVE"/>
</dbReference>
<dbReference type="AlphaFoldDB" id="A0A4W5LY55"/>
<dbReference type="GO" id="GO:0005811">
    <property type="term" value="C:lipid droplet"/>
    <property type="evidence" value="ECO:0007669"/>
    <property type="project" value="TreeGrafter"/>
</dbReference>
<dbReference type="SUPFAM" id="SSF57903">
    <property type="entry name" value="FYVE/PHD zinc finger"/>
    <property type="match status" value="1"/>
</dbReference>
<dbReference type="GeneTree" id="ENSGT00390000016097"/>
<evidence type="ECO:0000313" key="6">
    <source>
        <dbReference type="Ensembl" id="ENSHHUP00000030972.1"/>
    </source>
</evidence>
<keyword evidence="2 4" id="KW-0863">Zinc-finger</keyword>
<evidence type="ECO:0000259" key="5">
    <source>
        <dbReference type="PROSITE" id="PS50178"/>
    </source>
</evidence>
<reference evidence="6" key="2">
    <citation type="submission" date="2025-08" db="UniProtKB">
        <authorList>
            <consortium name="Ensembl"/>
        </authorList>
    </citation>
    <scope>IDENTIFICATION</scope>
</reference>
<name>A0A4W5LY55_9TELE</name>
<dbReference type="Ensembl" id="ENSHHUT00000032258.1">
    <property type="protein sequence ID" value="ENSHHUP00000030972.1"/>
    <property type="gene ID" value="ENSHHUG00000019710.1"/>
</dbReference>
<keyword evidence="7" id="KW-1185">Reference proteome</keyword>
<dbReference type="PANTHER" id="PTHR46624">
    <property type="entry name" value="AGAP002036-PA"/>
    <property type="match status" value="1"/>
</dbReference>
<protein>
    <recommendedName>
        <fullName evidence="5">FYVE-type domain-containing protein</fullName>
    </recommendedName>
</protein>
<dbReference type="SMART" id="SM00064">
    <property type="entry name" value="FYVE"/>
    <property type="match status" value="1"/>
</dbReference>
<dbReference type="PANTHER" id="PTHR46624:SF3">
    <property type="entry name" value="ZINC FINGER FYVE DOMAIN-CONTAINING PROTEIN 1"/>
    <property type="match status" value="1"/>
</dbReference>
<dbReference type="InterPro" id="IPR013083">
    <property type="entry name" value="Znf_RING/FYVE/PHD"/>
</dbReference>
<dbReference type="Proteomes" id="UP000314982">
    <property type="component" value="Unassembled WGS sequence"/>
</dbReference>
<evidence type="ECO:0000256" key="3">
    <source>
        <dbReference type="ARBA" id="ARBA00022833"/>
    </source>
</evidence>
<evidence type="ECO:0000313" key="7">
    <source>
        <dbReference type="Proteomes" id="UP000314982"/>
    </source>
</evidence>
<reference evidence="7" key="1">
    <citation type="submission" date="2018-06" db="EMBL/GenBank/DDBJ databases">
        <title>Genome assembly of Danube salmon.</title>
        <authorList>
            <person name="Macqueen D.J."/>
            <person name="Gundappa M.K."/>
        </authorList>
    </citation>
    <scope>NUCLEOTIDE SEQUENCE [LARGE SCALE GENOMIC DNA]</scope>
</reference>
<dbReference type="STRING" id="62062.ENSHHUP00000030972"/>
<dbReference type="InterPro" id="IPR042427">
    <property type="entry name" value="ZFYV1"/>
</dbReference>
<keyword evidence="3" id="KW-0862">Zinc</keyword>
<dbReference type="GO" id="GO:0005545">
    <property type="term" value="F:1-phosphatidylinositol binding"/>
    <property type="evidence" value="ECO:0007669"/>
    <property type="project" value="TreeGrafter"/>
</dbReference>
<evidence type="ECO:0000256" key="1">
    <source>
        <dbReference type="ARBA" id="ARBA00022723"/>
    </source>
</evidence>
<accession>A0A4W5LY55</accession>
<dbReference type="GO" id="GO:0008270">
    <property type="term" value="F:zinc ion binding"/>
    <property type="evidence" value="ECO:0007669"/>
    <property type="project" value="UniProtKB-KW"/>
</dbReference>
<reference evidence="6" key="3">
    <citation type="submission" date="2025-09" db="UniProtKB">
        <authorList>
            <consortium name="Ensembl"/>
        </authorList>
    </citation>
    <scope>IDENTIFICATION</scope>
</reference>
<dbReference type="GO" id="GO:0005547">
    <property type="term" value="F:phosphatidylinositol-3,4,5-trisphosphate binding"/>
    <property type="evidence" value="ECO:0007669"/>
    <property type="project" value="TreeGrafter"/>
</dbReference>
<dbReference type="GO" id="GO:0140042">
    <property type="term" value="P:lipid droplet formation"/>
    <property type="evidence" value="ECO:0007669"/>
    <property type="project" value="TreeGrafter"/>
</dbReference>
<dbReference type="InterPro" id="IPR017455">
    <property type="entry name" value="Znf_FYVE-rel"/>
</dbReference>
<proteinExistence type="predicted"/>
<dbReference type="GO" id="GO:0043325">
    <property type="term" value="F:phosphatidylinositol-3,4-bisphosphate binding"/>
    <property type="evidence" value="ECO:0007669"/>
    <property type="project" value="TreeGrafter"/>
</dbReference>
<dbReference type="Gene3D" id="3.30.40.10">
    <property type="entry name" value="Zinc/RING finger domain, C3HC4 (zinc finger)"/>
    <property type="match status" value="1"/>
</dbReference>
<evidence type="ECO:0000256" key="2">
    <source>
        <dbReference type="ARBA" id="ARBA00022771"/>
    </source>
</evidence>
<dbReference type="Pfam" id="PF01363">
    <property type="entry name" value="FYVE"/>
    <property type="match status" value="1"/>
</dbReference>
<evidence type="ECO:0000256" key="4">
    <source>
        <dbReference type="PROSITE-ProRule" id="PRU00091"/>
    </source>
</evidence>
<sequence length="187" mass="20267">QKCAKCSEVFQDNDTKHHCRACGEGFCDSCSSKNRPVPERGWGLAPVRVCDACFQNRGISEVFFFLIFLLPSVCVVELLDAALEEEEGGTLSRRVGEAVQNTLGAVVTATYIPLGEYCSLDYSVVTNTDIPLGEDCSPLGEYCSLDYSVVIATDIPLGEYCSLDYSVVTVTDIPLGEDCSPLGEYCS</sequence>
<dbReference type="InterPro" id="IPR011011">
    <property type="entry name" value="Znf_FYVE_PHD"/>
</dbReference>
<dbReference type="GO" id="GO:0032266">
    <property type="term" value="F:phosphatidylinositol-3-phosphate binding"/>
    <property type="evidence" value="ECO:0007669"/>
    <property type="project" value="TreeGrafter"/>
</dbReference>
<feature type="domain" description="FYVE-type" evidence="5">
    <location>
        <begin position="1"/>
        <end position="58"/>
    </location>
</feature>
<organism evidence="6 7">
    <name type="scientific">Hucho hucho</name>
    <name type="common">huchen</name>
    <dbReference type="NCBI Taxonomy" id="62062"/>
    <lineage>
        <taxon>Eukaryota</taxon>
        <taxon>Metazoa</taxon>
        <taxon>Chordata</taxon>
        <taxon>Craniata</taxon>
        <taxon>Vertebrata</taxon>
        <taxon>Euteleostomi</taxon>
        <taxon>Actinopterygii</taxon>
        <taxon>Neopterygii</taxon>
        <taxon>Teleostei</taxon>
        <taxon>Protacanthopterygii</taxon>
        <taxon>Salmoniformes</taxon>
        <taxon>Salmonidae</taxon>
        <taxon>Salmoninae</taxon>
        <taxon>Hucho</taxon>
    </lineage>
</organism>